<dbReference type="AlphaFoldDB" id="A0A6P7U5Y1"/>
<dbReference type="RefSeq" id="XP_029656381.1">
    <property type="nucleotide sequence ID" value="XM_029800521.2"/>
</dbReference>
<feature type="compositionally biased region" description="Low complexity" evidence="1">
    <location>
        <begin position="297"/>
        <end position="310"/>
    </location>
</feature>
<organism evidence="3 4">
    <name type="scientific">Octopus sinensis</name>
    <name type="common">East Asian common octopus</name>
    <dbReference type="NCBI Taxonomy" id="2607531"/>
    <lineage>
        <taxon>Eukaryota</taxon>
        <taxon>Metazoa</taxon>
        <taxon>Spiralia</taxon>
        <taxon>Lophotrochozoa</taxon>
        <taxon>Mollusca</taxon>
        <taxon>Cephalopoda</taxon>
        <taxon>Coleoidea</taxon>
        <taxon>Octopodiformes</taxon>
        <taxon>Octopoda</taxon>
        <taxon>Incirrata</taxon>
        <taxon>Octopodidae</taxon>
        <taxon>Octopus</taxon>
    </lineage>
</organism>
<dbReference type="InterPro" id="IPR036390">
    <property type="entry name" value="WH_DNA-bd_sf"/>
</dbReference>
<accession>A0A6P7U5Y1</accession>
<gene>
    <name evidence="4" type="primary">LOC115230314</name>
</gene>
<protein>
    <submittedName>
        <fullName evidence="4">Histone H1-delta-like</fullName>
    </submittedName>
</protein>
<dbReference type="Proteomes" id="UP000515154">
    <property type="component" value="Unplaced"/>
</dbReference>
<sequence length="310" mass="34149">MDTENECYPGEGSSAKASVQAVNTINLIKPAGEKRSRRPPPAFVSRNKTPTKISTRKEPKPGAKHPKYRSMVITAIDSKISRNGVSLRAILNYIQSTFEVSSNSKFVNTQVKKTLANMVEDCVAILVTGTIGTGYFKLKPSQKSKSKSDGNSNGKANKKTHMKPVRTKSGQSTLDKNSTFTKSPGTSKSAAKTKSRQIGEENTPRQTKTKRVISSKRKSLLPKNLKRASLLHRRKSVSKTPAKKSSSKNSKAKSHDKVPEKSVKKPKNIQKKQMSQVERKSPKVKKELSKNSKATKSKSVVQNSKKQLSK</sequence>
<dbReference type="Pfam" id="PF00538">
    <property type="entry name" value="Linker_histone"/>
    <property type="match status" value="1"/>
</dbReference>
<feature type="compositionally biased region" description="Basic residues" evidence="1">
    <location>
        <begin position="156"/>
        <end position="166"/>
    </location>
</feature>
<dbReference type="Gene3D" id="1.10.10.10">
    <property type="entry name" value="Winged helix-like DNA-binding domain superfamily/Winged helix DNA-binding domain"/>
    <property type="match status" value="1"/>
</dbReference>
<feature type="compositionally biased region" description="Basic and acidic residues" evidence="1">
    <location>
        <begin position="277"/>
        <end position="290"/>
    </location>
</feature>
<dbReference type="SMART" id="SM00526">
    <property type="entry name" value="H15"/>
    <property type="match status" value="1"/>
</dbReference>
<dbReference type="GO" id="GO:0003677">
    <property type="term" value="F:DNA binding"/>
    <property type="evidence" value="ECO:0007669"/>
    <property type="project" value="InterPro"/>
</dbReference>
<feature type="compositionally biased region" description="Low complexity" evidence="1">
    <location>
        <begin position="146"/>
        <end position="155"/>
    </location>
</feature>
<dbReference type="GO" id="GO:0006334">
    <property type="term" value="P:nucleosome assembly"/>
    <property type="evidence" value="ECO:0007669"/>
    <property type="project" value="InterPro"/>
</dbReference>
<dbReference type="InterPro" id="IPR036388">
    <property type="entry name" value="WH-like_DNA-bd_sf"/>
</dbReference>
<evidence type="ECO:0000313" key="4">
    <source>
        <dbReference type="RefSeq" id="XP_029656381.1"/>
    </source>
</evidence>
<dbReference type="SUPFAM" id="SSF46785">
    <property type="entry name" value="Winged helix' DNA-binding domain"/>
    <property type="match status" value="1"/>
</dbReference>
<dbReference type="KEGG" id="osn:115230314"/>
<feature type="compositionally biased region" description="Basic residues" evidence="1">
    <location>
        <begin position="207"/>
        <end position="252"/>
    </location>
</feature>
<evidence type="ECO:0000256" key="1">
    <source>
        <dbReference type="SAM" id="MobiDB-lite"/>
    </source>
</evidence>
<dbReference type="InterPro" id="IPR005818">
    <property type="entry name" value="Histone_H1/H5_H15"/>
</dbReference>
<feature type="compositionally biased region" description="Basic and acidic residues" evidence="1">
    <location>
        <begin position="253"/>
        <end position="263"/>
    </location>
</feature>
<name>A0A6P7U5Y1_9MOLL</name>
<reference evidence="4" key="1">
    <citation type="submission" date="2025-08" db="UniProtKB">
        <authorList>
            <consortium name="RefSeq"/>
        </authorList>
    </citation>
    <scope>IDENTIFICATION</scope>
</reference>
<keyword evidence="3" id="KW-1185">Reference proteome</keyword>
<feature type="region of interest" description="Disordered" evidence="1">
    <location>
        <begin position="136"/>
        <end position="310"/>
    </location>
</feature>
<dbReference type="PROSITE" id="PS51504">
    <property type="entry name" value="H15"/>
    <property type="match status" value="1"/>
</dbReference>
<feature type="region of interest" description="Disordered" evidence="1">
    <location>
        <begin position="27"/>
        <end position="66"/>
    </location>
</feature>
<evidence type="ECO:0000259" key="2">
    <source>
        <dbReference type="PROSITE" id="PS51504"/>
    </source>
</evidence>
<evidence type="ECO:0000313" key="3">
    <source>
        <dbReference type="Proteomes" id="UP000515154"/>
    </source>
</evidence>
<feature type="compositionally biased region" description="Polar residues" evidence="1">
    <location>
        <begin position="168"/>
        <end position="192"/>
    </location>
</feature>
<proteinExistence type="predicted"/>
<dbReference type="GO" id="GO:0000786">
    <property type="term" value="C:nucleosome"/>
    <property type="evidence" value="ECO:0007669"/>
    <property type="project" value="InterPro"/>
</dbReference>
<feature type="domain" description="H15" evidence="2">
    <location>
        <begin position="64"/>
        <end position="140"/>
    </location>
</feature>